<evidence type="ECO:0000256" key="6">
    <source>
        <dbReference type="ARBA" id="ARBA00022691"/>
    </source>
</evidence>
<evidence type="ECO:0000256" key="1">
    <source>
        <dbReference type="ARBA" id="ARBA00004173"/>
    </source>
</evidence>
<dbReference type="GO" id="GO:0016435">
    <property type="term" value="F:rRNA (guanine) methyltransferase activity"/>
    <property type="evidence" value="ECO:0007669"/>
    <property type="project" value="TreeGrafter"/>
</dbReference>
<keyword evidence="8" id="KW-0496">Mitochondrion</keyword>
<dbReference type="InterPro" id="IPR029026">
    <property type="entry name" value="tRNA_m1G_MTases_N"/>
</dbReference>
<organism evidence="11 12">
    <name type="scientific">Littorina saxatilis</name>
    <dbReference type="NCBI Taxonomy" id="31220"/>
    <lineage>
        <taxon>Eukaryota</taxon>
        <taxon>Metazoa</taxon>
        <taxon>Spiralia</taxon>
        <taxon>Lophotrochozoa</taxon>
        <taxon>Mollusca</taxon>
        <taxon>Gastropoda</taxon>
        <taxon>Caenogastropoda</taxon>
        <taxon>Littorinimorpha</taxon>
        <taxon>Littorinoidea</taxon>
        <taxon>Littorinidae</taxon>
        <taxon>Littorina</taxon>
    </lineage>
</organism>
<reference evidence="11 12" key="1">
    <citation type="submission" date="2024-02" db="EMBL/GenBank/DDBJ databases">
        <title>Chromosome-scale genome assembly of the rough periwinkle Littorina saxatilis.</title>
        <authorList>
            <person name="De Jode A."/>
            <person name="Faria R."/>
            <person name="Formenti G."/>
            <person name="Sims Y."/>
            <person name="Smith T.P."/>
            <person name="Tracey A."/>
            <person name="Wood J.M.D."/>
            <person name="Zagrodzka Z.B."/>
            <person name="Johannesson K."/>
            <person name="Butlin R.K."/>
            <person name="Leder E.H."/>
        </authorList>
    </citation>
    <scope>NUCLEOTIDE SEQUENCE [LARGE SCALE GENOMIC DNA]</scope>
    <source>
        <strain evidence="11">Snail1</strain>
        <tissue evidence="11">Muscle</tissue>
    </source>
</reference>
<sequence>MTAAKRTLCLVEKLMHSSLKSSFHFSAVCVMIGHRETPEYNYGLSGKGKINKKIWKKHQPKEQIRTEGEVVFGTHPVSLALASHHRQHFFKLYIDSRHRQAQASKALSKIQKLAEQRGVPVEFVPKNVLMYLSGNRPHQGVCLDASARVLPELDPEMLHGAALSSDLLWLLLYNVQDPMNFGAILRSSFFLDVDRVIVPKVNSCALSPVVSKASAGALEVTDIYQVDSTYRSLRNLTQTWQTCGGQVIGTASICDPRQQVVSLQDFTAKAPTLLIVGNEGSGVDEDVLDLCDTLLTIPPPSIVSQTSSHTPVPAVESLNVSVATGILIHWLRASRKNSR</sequence>
<comment type="caution">
    <text evidence="11">The sequence shown here is derived from an EMBL/GenBank/DDBJ whole genome shotgun (WGS) entry which is preliminary data.</text>
</comment>
<dbReference type="InterPro" id="IPR001537">
    <property type="entry name" value="SpoU_MeTrfase"/>
</dbReference>
<dbReference type="SMART" id="SM00967">
    <property type="entry name" value="SpoU_sub_bind"/>
    <property type="match status" value="1"/>
</dbReference>
<dbReference type="Gene3D" id="3.30.1330.30">
    <property type="match status" value="1"/>
</dbReference>
<protein>
    <recommendedName>
        <fullName evidence="9">rRNA methyltransferase 1, mitochondrial</fullName>
    </recommendedName>
</protein>
<dbReference type="InterPro" id="IPR029064">
    <property type="entry name" value="Ribosomal_eL30-like_sf"/>
</dbReference>
<dbReference type="AlphaFoldDB" id="A0AAN9BWK9"/>
<keyword evidence="4" id="KW-0489">Methyltransferase</keyword>
<dbReference type="Gene3D" id="3.40.1280.10">
    <property type="match status" value="1"/>
</dbReference>
<dbReference type="SUPFAM" id="SSF55315">
    <property type="entry name" value="L30e-like"/>
    <property type="match status" value="1"/>
</dbReference>
<dbReference type="EMBL" id="JBAMIC010000002">
    <property type="protein sequence ID" value="KAK7112635.1"/>
    <property type="molecule type" value="Genomic_DNA"/>
</dbReference>
<keyword evidence="12" id="KW-1185">Reference proteome</keyword>
<keyword evidence="6" id="KW-0949">S-adenosyl-L-methionine</keyword>
<dbReference type="Pfam" id="PF08032">
    <property type="entry name" value="SpoU_sub_bind"/>
    <property type="match status" value="1"/>
</dbReference>
<gene>
    <name evidence="11" type="ORF">V1264_012063</name>
</gene>
<evidence type="ECO:0000256" key="4">
    <source>
        <dbReference type="ARBA" id="ARBA00022603"/>
    </source>
</evidence>
<evidence type="ECO:0000256" key="3">
    <source>
        <dbReference type="ARBA" id="ARBA00022552"/>
    </source>
</evidence>
<keyword evidence="5" id="KW-0808">Transferase</keyword>
<keyword evidence="3" id="KW-0698">rRNA processing</keyword>
<dbReference type="GO" id="GO:0005739">
    <property type="term" value="C:mitochondrion"/>
    <property type="evidence" value="ECO:0007669"/>
    <property type="project" value="UniProtKB-SubCell"/>
</dbReference>
<dbReference type="InterPro" id="IPR047261">
    <property type="entry name" value="MRM1_MeTrfase_dom"/>
</dbReference>
<dbReference type="InterPro" id="IPR047182">
    <property type="entry name" value="MRM1"/>
</dbReference>
<dbReference type="InterPro" id="IPR013123">
    <property type="entry name" value="SpoU_subst-bd"/>
</dbReference>
<evidence type="ECO:0000256" key="7">
    <source>
        <dbReference type="ARBA" id="ARBA00022946"/>
    </source>
</evidence>
<evidence type="ECO:0000313" key="11">
    <source>
        <dbReference type="EMBL" id="KAK7112635.1"/>
    </source>
</evidence>
<evidence type="ECO:0000256" key="2">
    <source>
        <dbReference type="ARBA" id="ARBA00007228"/>
    </source>
</evidence>
<dbReference type="InterPro" id="IPR029028">
    <property type="entry name" value="Alpha/beta_knot_MTases"/>
</dbReference>
<evidence type="ECO:0000313" key="12">
    <source>
        <dbReference type="Proteomes" id="UP001374579"/>
    </source>
</evidence>
<name>A0AAN9BWK9_9CAEN</name>
<dbReference type="Pfam" id="PF00588">
    <property type="entry name" value="SpoU_methylase"/>
    <property type="match status" value="1"/>
</dbReference>
<evidence type="ECO:0000256" key="8">
    <source>
        <dbReference type="ARBA" id="ARBA00023128"/>
    </source>
</evidence>
<comment type="subcellular location">
    <subcellularLocation>
        <location evidence="1">Mitochondrion</location>
    </subcellularLocation>
</comment>
<dbReference type="SUPFAM" id="SSF75217">
    <property type="entry name" value="alpha/beta knot"/>
    <property type="match status" value="1"/>
</dbReference>
<accession>A0AAN9BWK9</accession>
<dbReference type="PANTHER" id="PTHR46103">
    <property type="entry name" value="RRNA METHYLTRANSFERASE 1, MITOCHONDRIAL"/>
    <property type="match status" value="1"/>
</dbReference>
<proteinExistence type="inferred from homology"/>
<dbReference type="PANTHER" id="PTHR46103:SF1">
    <property type="entry name" value="RRNA METHYLTRANSFERASE 1, MITOCHONDRIAL"/>
    <property type="match status" value="1"/>
</dbReference>
<evidence type="ECO:0000256" key="9">
    <source>
        <dbReference type="ARBA" id="ARBA00034881"/>
    </source>
</evidence>
<evidence type="ECO:0000259" key="10">
    <source>
        <dbReference type="SMART" id="SM00967"/>
    </source>
</evidence>
<dbReference type="GO" id="GO:0003723">
    <property type="term" value="F:RNA binding"/>
    <property type="evidence" value="ECO:0007669"/>
    <property type="project" value="InterPro"/>
</dbReference>
<feature type="domain" description="RNA 2-O ribose methyltransferase substrate binding" evidence="10">
    <location>
        <begin position="70"/>
        <end position="151"/>
    </location>
</feature>
<comment type="similarity">
    <text evidence="2">Belongs to the class IV-like SAM-binding methyltransferase superfamily. RNA methyltransferase TrmH family.</text>
</comment>
<keyword evidence="7" id="KW-0809">Transit peptide</keyword>
<dbReference type="CDD" id="cd18105">
    <property type="entry name" value="SpoU-like_MRM1"/>
    <property type="match status" value="1"/>
</dbReference>
<evidence type="ECO:0000256" key="5">
    <source>
        <dbReference type="ARBA" id="ARBA00022679"/>
    </source>
</evidence>
<dbReference type="Proteomes" id="UP001374579">
    <property type="component" value="Unassembled WGS sequence"/>
</dbReference>